<sequence>MNADNDTALVSAYRKSKATVVTQKGFGLKLGSPLRDRWVTPGVQHVRLELEGISRPLEVSLLKGFWNECAEFMHEDIYEWIASQGLAIPWPSGKPHHFEMARISGTEFRVRRLRSPAGG</sequence>
<dbReference type="Proteomes" id="UP000590740">
    <property type="component" value="Unassembled WGS sequence"/>
</dbReference>
<dbReference type="AlphaFoldDB" id="A0A7W7Y8J6"/>
<dbReference type="EMBL" id="JACHIG010000001">
    <property type="protein sequence ID" value="MBB5031465.1"/>
    <property type="molecule type" value="Genomic_DNA"/>
</dbReference>
<accession>A0A7W7Y8J6</accession>
<evidence type="ECO:0000313" key="2">
    <source>
        <dbReference type="Proteomes" id="UP000590740"/>
    </source>
</evidence>
<gene>
    <name evidence="1" type="ORF">HNQ65_001019</name>
</gene>
<evidence type="ECO:0000313" key="1">
    <source>
        <dbReference type="EMBL" id="MBB5031465.1"/>
    </source>
</evidence>
<dbReference type="RefSeq" id="WP_184338384.1">
    <property type="nucleotide sequence ID" value="NZ_JACHIG010000001.1"/>
</dbReference>
<keyword evidence="2" id="KW-1185">Reference proteome</keyword>
<comment type="caution">
    <text evidence="1">The sequence shown here is derived from an EMBL/GenBank/DDBJ whole genome shotgun (WGS) entry which is preliminary data.</text>
</comment>
<reference evidence="1 2" key="1">
    <citation type="submission" date="2020-08" db="EMBL/GenBank/DDBJ databases">
        <title>Genomic Encyclopedia of Type Strains, Phase IV (KMG-IV): sequencing the most valuable type-strain genomes for metagenomic binning, comparative biology and taxonomic classification.</title>
        <authorList>
            <person name="Goeker M."/>
        </authorList>
    </citation>
    <scope>NUCLEOTIDE SEQUENCE [LARGE SCALE GENOMIC DNA]</scope>
    <source>
        <strain evidence="1 2">DSM 12252</strain>
    </source>
</reference>
<protein>
    <submittedName>
        <fullName evidence="1">Uncharacterized protein</fullName>
    </submittedName>
</protein>
<proteinExistence type="predicted"/>
<name>A0A7W7Y8J6_9BACT</name>
<organism evidence="1 2">
    <name type="scientific">Prosthecobacter vanneervenii</name>
    <dbReference type="NCBI Taxonomy" id="48466"/>
    <lineage>
        <taxon>Bacteria</taxon>
        <taxon>Pseudomonadati</taxon>
        <taxon>Verrucomicrobiota</taxon>
        <taxon>Verrucomicrobiia</taxon>
        <taxon>Verrucomicrobiales</taxon>
        <taxon>Verrucomicrobiaceae</taxon>
        <taxon>Prosthecobacter</taxon>
    </lineage>
</organism>